<dbReference type="OrthoDB" id="5114587at2"/>
<proteinExistence type="predicted"/>
<comment type="caution">
    <text evidence="1">The sequence shown here is derived from an EMBL/GenBank/DDBJ whole genome shotgun (WGS) entry which is preliminary data.</text>
</comment>
<gene>
    <name evidence="1" type="ORF">E3T39_15790</name>
</gene>
<name>A0A4R9AC11_9MICO</name>
<reference evidence="1 2" key="1">
    <citation type="submission" date="2019-03" db="EMBL/GenBank/DDBJ databases">
        <title>Genomics of glacier-inhabiting Cryobacterium strains.</title>
        <authorList>
            <person name="Liu Q."/>
            <person name="Xin Y.-H."/>
        </authorList>
    </citation>
    <scope>NUCLEOTIDE SEQUENCE [LARGE SCALE GENOMIC DNA]</scope>
    <source>
        <strain evidence="1 2">Sr39</strain>
    </source>
</reference>
<sequence length="181" mass="19291">MSVVRSDSARLRAHGDDVRARALAIKARAEAMNWNSVAATAFRAEIGVTADTLGRSAAALDTAADALSNHARSVDEVKALIHQAQEWAGERLDEARSIVGNVVKVVHDVAENAVTGFMTVLASIPDQVNNVKVSVFRVFGTDVAPEAVARAEDIVRAVPNRPADGSQDWLDVQRSLGGARR</sequence>
<dbReference type="AlphaFoldDB" id="A0A4R9AC11"/>
<evidence type="ECO:0000313" key="2">
    <source>
        <dbReference type="Proteomes" id="UP000298170"/>
    </source>
</evidence>
<organism evidence="1 2">
    <name type="scientific">Cryobacterium suzukii</name>
    <dbReference type="NCBI Taxonomy" id="1259198"/>
    <lineage>
        <taxon>Bacteria</taxon>
        <taxon>Bacillati</taxon>
        <taxon>Actinomycetota</taxon>
        <taxon>Actinomycetes</taxon>
        <taxon>Micrococcales</taxon>
        <taxon>Microbacteriaceae</taxon>
        <taxon>Cryobacterium</taxon>
    </lineage>
</organism>
<dbReference type="EMBL" id="SOHJ01000015">
    <property type="protein sequence ID" value="TFD56790.1"/>
    <property type="molecule type" value="Genomic_DNA"/>
</dbReference>
<protein>
    <submittedName>
        <fullName evidence="1">Uncharacterized protein</fullName>
    </submittedName>
</protein>
<dbReference type="RefSeq" id="WP_134516879.1">
    <property type="nucleotide sequence ID" value="NZ_SOHJ01000015.1"/>
</dbReference>
<keyword evidence="2" id="KW-1185">Reference proteome</keyword>
<dbReference type="Proteomes" id="UP000298170">
    <property type="component" value="Unassembled WGS sequence"/>
</dbReference>
<evidence type="ECO:0000313" key="1">
    <source>
        <dbReference type="EMBL" id="TFD56790.1"/>
    </source>
</evidence>
<accession>A0A4R9AC11</accession>